<feature type="compositionally biased region" description="Acidic residues" evidence="3">
    <location>
        <begin position="612"/>
        <end position="626"/>
    </location>
</feature>
<feature type="region of interest" description="Disordered" evidence="3">
    <location>
        <begin position="26"/>
        <end position="64"/>
    </location>
</feature>
<dbReference type="InterPro" id="IPR051483">
    <property type="entry name" value="MAP7_domain-containing"/>
</dbReference>
<gene>
    <name evidence="4 5 6" type="primary">LOC109675936</name>
</gene>
<dbReference type="RefSeq" id="XP_020008102.1">
    <property type="nucleotide sequence ID" value="XM_020152513.1"/>
</dbReference>
<dbReference type="AlphaFoldDB" id="A0A8B7TMB8"/>
<proteinExistence type="inferred from homology"/>
<feature type="region of interest" description="Disordered" evidence="3">
    <location>
        <begin position="181"/>
        <end position="212"/>
    </location>
</feature>
<dbReference type="PANTHER" id="PTHR15073">
    <property type="entry name" value="MICROTUBULE-ASSOCIATED PROTEIN"/>
    <property type="match status" value="1"/>
</dbReference>
<dbReference type="RefSeq" id="XP_020008101.1">
    <property type="nucleotide sequence ID" value="XM_020152512.1"/>
</dbReference>
<keyword evidence="2" id="KW-0175">Coiled coil</keyword>
<dbReference type="PANTHER" id="PTHR15073:SF5">
    <property type="entry name" value="MAP7 DOMAIN-CONTAINING PROTEIN 3"/>
    <property type="match status" value="1"/>
</dbReference>
<protein>
    <submittedName>
        <fullName evidence="4 5">MAP7 domain-containing protein 3-like isoform X1</fullName>
    </submittedName>
</protein>
<organism evidence="4">
    <name type="scientific">Castor canadensis</name>
    <name type="common">American beaver</name>
    <dbReference type="NCBI Taxonomy" id="51338"/>
    <lineage>
        <taxon>Eukaryota</taxon>
        <taxon>Metazoa</taxon>
        <taxon>Chordata</taxon>
        <taxon>Craniata</taxon>
        <taxon>Vertebrata</taxon>
        <taxon>Euteleostomi</taxon>
        <taxon>Mammalia</taxon>
        <taxon>Eutheria</taxon>
        <taxon>Euarchontoglires</taxon>
        <taxon>Glires</taxon>
        <taxon>Rodentia</taxon>
        <taxon>Castorimorpha</taxon>
        <taxon>Castoridae</taxon>
        <taxon>Castor</taxon>
    </lineage>
</organism>
<feature type="compositionally biased region" description="Basic and acidic residues" evidence="3">
    <location>
        <begin position="633"/>
        <end position="644"/>
    </location>
</feature>
<feature type="compositionally biased region" description="Polar residues" evidence="3">
    <location>
        <begin position="110"/>
        <end position="120"/>
    </location>
</feature>
<evidence type="ECO:0000313" key="4">
    <source>
        <dbReference type="RefSeq" id="XP_020008101.1"/>
    </source>
</evidence>
<evidence type="ECO:0000313" key="5">
    <source>
        <dbReference type="RefSeq" id="XP_020008102.1"/>
    </source>
</evidence>
<accession>A0A8B7TMB8</accession>
<feature type="region of interest" description="Disordered" evidence="3">
    <location>
        <begin position="430"/>
        <end position="511"/>
    </location>
</feature>
<feature type="region of interest" description="Disordered" evidence="3">
    <location>
        <begin position="228"/>
        <end position="276"/>
    </location>
</feature>
<comment type="similarity">
    <text evidence="1">Belongs to the MAP7 family.</text>
</comment>
<feature type="region of interest" description="Disordered" evidence="3">
    <location>
        <begin position="579"/>
        <end position="732"/>
    </location>
</feature>
<dbReference type="GO" id="GO:0000226">
    <property type="term" value="P:microtubule cytoskeleton organization"/>
    <property type="evidence" value="ECO:0007669"/>
    <property type="project" value="TreeGrafter"/>
</dbReference>
<dbReference type="OrthoDB" id="9950536at2759"/>
<sequence>MGKQAADWLAPGTRNRARAWQVRVSSVSRWPAGAATGPAKSRSASTEGPKAERRRLRGAAPEPPVVVPSLAVKMADRAVASANGSSSLRGTQERMVAVSQTDAEEKRQSRISSLATQSHNARPAFKPMVTDSSVLKNDMKQRLAKERRQERKRQEEANKEMQLLEKERKAKLQFEKQLEEKQRKIKEQKEKDERRRLSSEKRKQNLEAETEKYRAAVSRTMQWSTRFDQRSKRCSWDGSTENTENKNGKRELKRSSSLNRKDRRERSHGDNQYVNKPVISNHVLRYIQVPIRSHSSDELKTSTVLSMLGVKMNLHTKLDMTPLEKADTPLEANMSISPKASMAIPSKQSEVPPEVIVEVPPQVNVEAAPKMNIEVTPKENVEMPPQGNTDVQPAVHPMVSIATTPMASMESPVLSLDSLPLSVESSPLVSVEASPVVSLDTSPETSMAISPEVGIDPASMEASTETNADETSVEVLPEVNVEENLEAHLEGKAGRSSDASMKGPSKDSITPPKVIVDVASQTSVDMPCKMAIICPWVAFTLSSIYYVPSERREEQRLRVNLRVMSKNRICEGTSRLEEAPKVLTKNHHVTHEEEDKKEDKPRDKMESRKEDMADEEPAEVQDEDGFQEQGLKMNKEFQPEDDHGFPQTLKKIMKRTRETDGKASETSDKDTSEEDEADDEDEIEGDEDPLDELSASGIQHRNSSSKPKMPCKNAMRRPQKLAVLQAATSEGD</sequence>
<evidence type="ECO:0000313" key="6">
    <source>
        <dbReference type="RefSeq" id="XP_020008103.1"/>
    </source>
</evidence>
<feature type="compositionally biased region" description="Basic and acidic residues" evidence="3">
    <location>
        <begin position="137"/>
        <end position="164"/>
    </location>
</feature>
<dbReference type="RefSeq" id="XP_020008103.1">
    <property type="nucleotide sequence ID" value="XM_020152514.1"/>
</dbReference>
<feature type="compositionally biased region" description="Basic and acidic residues" evidence="3">
    <location>
        <begin position="655"/>
        <end position="670"/>
    </location>
</feature>
<feature type="compositionally biased region" description="Basic and acidic residues" evidence="3">
    <location>
        <begin position="243"/>
        <end position="269"/>
    </location>
</feature>
<feature type="compositionally biased region" description="Polar residues" evidence="3">
    <location>
        <begin position="696"/>
        <end position="706"/>
    </location>
</feature>
<name>A0A8B7TMB8_CASCN</name>
<evidence type="ECO:0000256" key="1">
    <source>
        <dbReference type="ARBA" id="ARBA00007525"/>
    </source>
</evidence>
<feature type="compositionally biased region" description="Basic and acidic residues" evidence="3">
    <location>
        <begin position="589"/>
        <end position="611"/>
    </location>
</feature>
<dbReference type="KEGG" id="ccan:109675936"/>
<feature type="compositionally biased region" description="Acidic residues" evidence="3">
    <location>
        <begin position="671"/>
        <end position="691"/>
    </location>
</feature>
<evidence type="ECO:0000256" key="3">
    <source>
        <dbReference type="SAM" id="MobiDB-lite"/>
    </source>
</evidence>
<dbReference type="GO" id="GO:0015630">
    <property type="term" value="C:microtubule cytoskeleton"/>
    <property type="evidence" value="ECO:0007669"/>
    <property type="project" value="TreeGrafter"/>
</dbReference>
<reference evidence="4 5" key="1">
    <citation type="submission" date="2025-04" db="UniProtKB">
        <authorList>
            <consortium name="RefSeq"/>
        </authorList>
    </citation>
    <scope>IDENTIFICATION</scope>
    <source>
        <tissue evidence="4 5">Leukocyte</tissue>
    </source>
</reference>
<feature type="compositionally biased region" description="Low complexity" evidence="3">
    <location>
        <begin position="430"/>
        <end position="439"/>
    </location>
</feature>
<feature type="compositionally biased region" description="Basic and acidic residues" evidence="3">
    <location>
        <begin position="485"/>
        <end position="495"/>
    </location>
</feature>
<feature type="region of interest" description="Disordered" evidence="3">
    <location>
        <begin position="79"/>
        <end position="164"/>
    </location>
</feature>
<evidence type="ECO:0000256" key="2">
    <source>
        <dbReference type="ARBA" id="ARBA00023054"/>
    </source>
</evidence>